<dbReference type="Proteomes" id="UP001196413">
    <property type="component" value="Unassembled WGS sequence"/>
</dbReference>
<accession>A0AAD5MG84</accession>
<comment type="caution">
    <text evidence="2">The sequence shown here is derived from an EMBL/GenBank/DDBJ whole genome shotgun (WGS) entry which is preliminary data.</text>
</comment>
<feature type="chain" id="PRO_5042162877" evidence="1">
    <location>
        <begin position="22"/>
        <end position="113"/>
    </location>
</feature>
<keyword evidence="3" id="KW-1185">Reference proteome</keyword>
<organism evidence="2 3">
    <name type="scientific">Parelaphostrongylus tenuis</name>
    <name type="common">Meningeal worm</name>
    <dbReference type="NCBI Taxonomy" id="148309"/>
    <lineage>
        <taxon>Eukaryota</taxon>
        <taxon>Metazoa</taxon>
        <taxon>Ecdysozoa</taxon>
        <taxon>Nematoda</taxon>
        <taxon>Chromadorea</taxon>
        <taxon>Rhabditida</taxon>
        <taxon>Rhabditina</taxon>
        <taxon>Rhabditomorpha</taxon>
        <taxon>Strongyloidea</taxon>
        <taxon>Metastrongylidae</taxon>
        <taxon>Parelaphostrongylus</taxon>
    </lineage>
</organism>
<evidence type="ECO:0000313" key="3">
    <source>
        <dbReference type="Proteomes" id="UP001196413"/>
    </source>
</evidence>
<feature type="signal peptide" evidence="1">
    <location>
        <begin position="1"/>
        <end position="21"/>
    </location>
</feature>
<keyword evidence="1" id="KW-0732">Signal</keyword>
<evidence type="ECO:0000256" key="1">
    <source>
        <dbReference type="SAM" id="SignalP"/>
    </source>
</evidence>
<sequence length="113" mass="12601">MIREVAILSVILVFVADQVYSSSVGTFDEEPDLAMQTYIAKLLMVFDALEQQGRRALLPDATISAILSQLTVQVTYEPLECKDVQKDPKPDNECQFSALVSVLKDTFTRQKSS</sequence>
<dbReference type="EMBL" id="JAHQIW010003283">
    <property type="protein sequence ID" value="KAJ1358007.1"/>
    <property type="molecule type" value="Genomic_DNA"/>
</dbReference>
<name>A0AAD5MG84_PARTN</name>
<reference evidence="2" key="1">
    <citation type="submission" date="2021-06" db="EMBL/GenBank/DDBJ databases">
        <title>Parelaphostrongylus tenuis whole genome reference sequence.</title>
        <authorList>
            <person name="Garwood T.J."/>
            <person name="Larsen P.A."/>
            <person name="Fountain-Jones N.M."/>
            <person name="Garbe J.R."/>
            <person name="Macchietto M.G."/>
            <person name="Kania S.A."/>
            <person name="Gerhold R.W."/>
            <person name="Richards J.E."/>
            <person name="Wolf T.M."/>
        </authorList>
    </citation>
    <scope>NUCLEOTIDE SEQUENCE</scope>
    <source>
        <strain evidence="2">MNPRO001-30</strain>
        <tissue evidence="2">Meninges</tissue>
    </source>
</reference>
<gene>
    <name evidence="2" type="ORF">KIN20_016307</name>
</gene>
<evidence type="ECO:0000313" key="2">
    <source>
        <dbReference type="EMBL" id="KAJ1358007.1"/>
    </source>
</evidence>
<protein>
    <submittedName>
        <fullName evidence="2">Uncharacterized protein</fullName>
    </submittedName>
</protein>
<dbReference type="AlphaFoldDB" id="A0AAD5MG84"/>
<proteinExistence type="predicted"/>